<evidence type="ECO:0000313" key="1">
    <source>
        <dbReference type="EMBL" id="OMD35647.1"/>
    </source>
</evidence>
<dbReference type="SUPFAM" id="SSF82185">
    <property type="entry name" value="Histone H3 K4-specific methyltransferase SET7/9 N-terminal domain"/>
    <property type="match status" value="1"/>
</dbReference>
<gene>
    <name evidence="1" type="ORF">BSK52_26470</name>
</gene>
<evidence type="ECO:0008006" key="3">
    <source>
        <dbReference type="Google" id="ProtNLM"/>
    </source>
</evidence>
<dbReference type="InterPro" id="IPR011652">
    <property type="entry name" value="MORN_2"/>
</dbReference>
<reference evidence="1 2" key="1">
    <citation type="submission" date="2016-10" db="EMBL/GenBank/DDBJ databases">
        <title>Paenibacillus species isolates.</title>
        <authorList>
            <person name="Beno S.M."/>
        </authorList>
    </citation>
    <scope>NUCLEOTIDE SEQUENCE [LARGE SCALE GENOMIC DNA]</scope>
    <source>
        <strain evidence="1 2">FSL H7-0710</strain>
    </source>
</reference>
<dbReference type="AlphaFoldDB" id="A0A1R0XL10"/>
<evidence type="ECO:0000313" key="2">
    <source>
        <dbReference type="Proteomes" id="UP000187439"/>
    </source>
</evidence>
<proteinExistence type="predicted"/>
<dbReference type="EMBL" id="MPTC01000037">
    <property type="protein sequence ID" value="OMD35647.1"/>
    <property type="molecule type" value="Genomic_DNA"/>
</dbReference>
<organism evidence="1 2">
    <name type="scientific">Paenibacillus odorifer</name>
    <dbReference type="NCBI Taxonomy" id="189426"/>
    <lineage>
        <taxon>Bacteria</taxon>
        <taxon>Bacillati</taxon>
        <taxon>Bacillota</taxon>
        <taxon>Bacilli</taxon>
        <taxon>Bacillales</taxon>
        <taxon>Paenibacillaceae</taxon>
        <taxon>Paenibacillus</taxon>
    </lineage>
</organism>
<dbReference type="RefSeq" id="WP_076121256.1">
    <property type="nucleotide sequence ID" value="NZ_MPTC01000037.1"/>
</dbReference>
<protein>
    <recommendedName>
        <fullName evidence="3">Membrane-binding protein</fullName>
    </recommendedName>
</protein>
<sequence length="139" mass="16522">MDAAYEGSLYYESGQLKYVGFIKEGRPYGQGISYFEHGQKHREGRFVDWFIGLGKEYYENGNLKFEGSYNRGPKNYYGPRYFEKGKLYYETGELWYKGTFQIEKQGSMGYPIFRGEKSFQRGTEYDRQGNVIHVYRRHT</sequence>
<dbReference type="Pfam" id="PF07661">
    <property type="entry name" value="MORN_2"/>
    <property type="match status" value="3"/>
</dbReference>
<dbReference type="Proteomes" id="UP000187439">
    <property type="component" value="Unassembled WGS sequence"/>
</dbReference>
<comment type="caution">
    <text evidence="1">The sequence shown here is derived from an EMBL/GenBank/DDBJ whole genome shotgun (WGS) entry which is preliminary data.</text>
</comment>
<dbReference type="Gene3D" id="3.90.930.1">
    <property type="match status" value="1"/>
</dbReference>
<accession>A0A1R0XL10</accession>
<name>A0A1R0XL10_9BACL</name>
<dbReference type="OrthoDB" id="7059515at2"/>